<comment type="caution">
    <text evidence="2">The sequence shown here is derived from an EMBL/GenBank/DDBJ whole genome shotgun (WGS) entry which is preliminary data.</text>
</comment>
<name>A0A9W6WIW7_9STRA</name>
<keyword evidence="1" id="KW-0175">Coiled coil</keyword>
<dbReference type="EMBL" id="BSXT01000013">
    <property type="protein sequence ID" value="GMF14847.1"/>
    <property type="molecule type" value="Genomic_DNA"/>
</dbReference>
<evidence type="ECO:0000313" key="2">
    <source>
        <dbReference type="EMBL" id="GMF14847.1"/>
    </source>
</evidence>
<dbReference type="AlphaFoldDB" id="A0A9W6WIW7"/>
<keyword evidence="3" id="KW-1185">Reference proteome</keyword>
<reference evidence="2" key="1">
    <citation type="submission" date="2023-04" db="EMBL/GenBank/DDBJ databases">
        <title>Phytophthora fragariaefolia NBRC 109709.</title>
        <authorList>
            <person name="Ichikawa N."/>
            <person name="Sato H."/>
            <person name="Tonouchi N."/>
        </authorList>
    </citation>
    <scope>NUCLEOTIDE SEQUENCE</scope>
    <source>
        <strain evidence="2">NBRC 109709</strain>
    </source>
</reference>
<dbReference type="Proteomes" id="UP001165121">
    <property type="component" value="Unassembled WGS sequence"/>
</dbReference>
<protein>
    <submittedName>
        <fullName evidence="2">Unnamed protein product</fullName>
    </submittedName>
</protein>
<accession>A0A9W6WIW7</accession>
<gene>
    <name evidence="2" type="ORF">Pfra01_000020800</name>
</gene>
<sequence>MDSQDPVARDLKNEMDRVRQLHAKLEAVRQHRLVVEEESKALFNQVVEKKADLKFKSKKKTALSDVDAKIKKLKEEQASVSKSLAQKPEGDALRKINARRNDIRSELGALKERRTMLLAEKRKQEGVEL</sequence>
<feature type="coiled-coil region" evidence="1">
    <location>
        <begin position="56"/>
        <end position="113"/>
    </location>
</feature>
<organism evidence="2 3">
    <name type="scientific">Phytophthora fragariaefolia</name>
    <dbReference type="NCBI Taxonomy" id="1490495"/>
    <lineage>
        <taxon>Eukaryota</taxon>
        <taxon>Sar</taxon>
        <taxon>Stramenopiles</taxon>
        <taxon>Oomycota</taxon>
        <taxon>Peronosporomycetes</taxon>
        <taxon>Peronosporales</taxon>
        <taxon>Peronosporaceae</taxon>
        <taxon>Phytophthora</taxon>
    </lineage>
</organism>
<evidence type="ECO:0000313" key="3">
    <source>
        <dbReference type="Proteomes" id="UP001165121"/>
    </source>
</evidence>
<evidence type="ECO:0000256" key="1">
    <source>
        <dbReference type="SAM" id="Coils"/>
    </source>
</evidence>
<proteinExistence type="predicted"/>
<dbReference type="OrthoDB" id="74558at2759"/>